<proteinExistence type="predicted"/>
<name>A0A3M9NMB7_9BACT</name>
<dbReference type="PROSITE" id="PS51318">
    <property type="entry name" value="TAT"/>
    <property type="match status" value="1"/>
</dbReference>
<dbReference type="RefSeq" id="WP_123119504.1">
    <property type="nucleotide sequence ID" value="NZ_RJJR01000002.1"/>
</dbReference>
<dbReference type="GO" id="GO:0000166">
    <property type="term" value="F:nucleotide binding"/>
    <property type="evidence" value="ECO:0007669"/>
    <property type="project" value="InterPro"/>
</dbReference>
<dbReference type="InterPro" id="IPR036291">
    <property type="entry name" value="NAD(P)-bd_dom_sf"/>
</dbReference>
<dbReference type="InterPro" id="IPR043906">
    <property type="entry name" value="Gfo/Idh/MocA_OxRdtase_bact_C"/>
</dbReference>
<evidence type="ECO:0000313" key="3">
    <source>
        <dbReference type="EMBL" id="RNI38940.1"/>
    </source>
</evidence>
<organism evidence="3 4">
    <name type="scientific">Hanamia caeni</name>
    <dbReference type="NCBI Taxonomy" id="2294116"/>
    <lineage>
        <taxon>Bacteria</taxon>
        <taxon>Pseudomonadati</taxon>
        <taxon>Bacteroidota</taxon>
        <taxon>Chitinophagia</taxon>
        <taxon>Chitinophagales</taxon>
        <taxon>Chitinophagaceae</taxon>
        <taxon>Hanamia</taxon>
    </lineage>
</organism>
<dbReference type="InterPro" id="IPR000683">
    <property type="entry name" value="Gfo/Idh/MocA-like_OxRdtase_N"/>
</dbReference>
<feature type="domain" description="Gfo/Idh/MocA-like oxidoreductase bacterial type C-terminal" evidence="2">
    <location>
        <begin position="211"/>
        <end position="277"/>
    </location>
</feature>
<dbReference type="InterPro" id="IPR006311">
    <property type="entry name" value="TAT_signal"/>
</dbReference>
<evidence type="ECO:0000259" key="1">
    <source>
        <dbReference type="Pfam" id="PF01408"/>
    </source>
</evidence>
<dbReference type="Gene3D" id="3.30.360.10">
    <property type="entry name" value="Dihydrodipicolinate Reductase, domain 2"/>
    <property type="match status" value="1"/>
</dbReference>
<dbReference type="EMBL" id="RJJR01000002">
    <property type="protein sequence ID" value="RNI38940.1"/>
    <property type="molecule type" value="Genomic_DNA"/>
</dbReference>
<feature type="domain" description="Gfo/Idh/MocA-like oxidoreductase bacterial type C-terminal" evidence="2">
    <location>
        <begin position="355"/>
        <end position="453"/>
    </location>
</feature>
<dbReference type="AlphaFoldDB" id="A0A3M9NMB7"/>
<protein>
    <submittedName>
        <fullName evidence="3">Gfo/Idh/MocA family oxidoreductase</fullName>
    </submittedName>
</protein>
<evidence type="ECO:0000259" key="2">
    <source>
        <dbReference type="Pfam" id="PF19051"/>
    </source>
</evidence>
<dbReference type="InterPro" id="IPR050463">
    <property type="entry name" value="Gfo/Idh/MocA_oxidrdct_glycsds"/>
</dbReference>
<keyword evidence="4" id="KW-1185">Reference proteome</keyword>
<dbReference type="Pfam" id="PF01408">
    <property type="entry name" value="GFO_IDH_MocA"/>
    <property type="match status" value="1"/>
</dbReference>
<evidence type="ECO:0000313" key="4">
    <source>
        <dbReference type="Proteomes" id="UP000267223"/>
    </source>
</evidence>
<dbReference type="PANTHER" id="PTHR43818:SF5">
    <property type="entry name" value="OXIDOREDUCTASE FAMILY PROTEIN"/>
    <property type="match status" value="1"/>
</dbReference>
<comment type="caution">
    <text evidence="3">The sequence shown here is derived from an EMBL/GenBank/DDBJ whole genome shotgun (WGS) entry which is preliminary data.</text>
</comment>
<dbReference type="OrthoDB" id="9795543at2"/>
<dbReference type="SUPFAM" id="SSF51735">
    <property type="entry name" value="NAD(P)-binding Rossmann-fold domains"/>
    <property type="match status" value="1"/>
</dbReference>
<gene>
    <name evidence="3" type="ORF">EFY79_04580</name>
</gene>
<dbReference type="Pfam" id="PF19051">
    <property type="entry name" value="GFO_IDH_MocA_C2"/>
    <property type="match status" value="2"/>
</dbReference>
<dbReference type="Proteomes" id="UP000267223">
    <property type="component" value="Unassembled WGS sequence"/>
</dbReference>
<dbReference type="PANTHER" id="PTHR43818">
    <property type="entry name" value="BCDNA.GH03377"/>
    <property type="match status" value="1"/>
</dbReference>
<accession>A0A3M9NMB7</accession>
<dbReference type="SUPFAM" id="SSF55347">
    <property type="entry name" value="Glyceraldehyde-3-phosphate dehydrogenase-like, C-terminal domain"/>
    <property type="match status" value="1"/>
</dbReference>
<reference evidence="3 4" key="1">
    <citation type="submission" date="2018-11" db="EMBL/GenBank/DDBJ databases">
        <title>Draft genome sequence of Ferruginibacter sp. BO-59.</title>
        <authorList>
            <person name="Im W.T."/>
        </authorList>
    </citation>
    <scope>NUCLEOTIDE SEQUENCE [LARGE SCALE GENOMIC DNA]</scope>
    <source>
        <strain evidence="3 4">BO-59</strain>
    </source>
</reference>
<dbReference type="Gene3D" id="3.40.50.720">
    <property type="entry name" value="NAD(P)-binding Rossmann-like Domain"/>
    <property type="match status" value="1"/>
</dbReference>
<feature type="domain" description="Gfo/Idh/MocA-like oxidoreductase N-terminal" evidence="1">
    <location>
        <begin position="40"/>
        <end position="167"/>
    </location>
</feature>
<sequence>MEKRREFIKKSLMGTAGIAIGGFGFSAKSYASIIGANDRINLAVIGIHGRGVAHIDAWCKLKDSQNVRLTTLCDVHEEFFPSRSKMVMDQSGVNPRTEYDMRKVFDNKDIHAVSIAMPNFWHALGTIWACQAGKHVYCEKPAMHNVWEGRKMVEAARKYNRIVQVGFQNRSIANVIEAIQFLHDGGIGKVFMARGLCIKPRNSFGIAPDSKPPASLHYDMWLGPVTWRPYNEKRDIYNWHWFWDTGNGDTGNQGPHQFDIARWGLNKNEHPVSVHSTGGIYGWSPDECAQETPDMQTSVFKYKDGSILEFATRGRQSNGEGSLGIKIGNIFYGTKGYLEIDGSTWKAFHNGENKPFAGSKSEGTSNEAISLAGPSETEHFSNFLDAVRSGNYHDLHCDVNEGFFSTVLPLTANISYRLKRDLEFMGGDMDREKFVNDAEANELLTRAYRPPYVVPNEV</sequence>